<evidence type="ECO:0000256" key="1">
    <source>
        <dbReference type="SAM" id="Coils"/>
    </source>
</evidence>
<dbReference type="AlphaFoldDB" id="A0A8T2BFS6"/>
<dbReference type="Proteomes" id="UP000694251">
    <property type="component" value="Chromosome 8"/>
</dbReference>
<keyword evidence="3" id="KW-1185">Reference proteome</keyword>
<feature type="coiled-coil region" evidence="1">
    <location>
        <begin position="15"/>
        <end position="60"/>
    </location>
</feature>
<protein>
    <submittedName>
        <fullName evidence="2">Uncharacterized protein</fullName>
    </submittedName>
</protein>
<sequence length="118" mass="13585">MTSSELKSEDVLATLNQTRKNIEELAEGIKKYSDEKLAMLAGIEIEINQIEKTCKEANKYYLYLEKEKEEDDTLVSEELRCRLDVLTKSINDIYDLSELLLEKSKTTISSAENKSEEK</sequence>
<keyword evidence="1" id="KW-0175">Coiled coil</keyword>
<organism evidence="2 3">
    <name type="scientific">Arabidopsis suecica</name>
    <name type="common">Swedish thale-cress</name>
    <name type="synonym">Cardaminopsis suecica</name>
    <dbReference type="NCBI Taxonomy" id="45249"/>
    <lineage>
        <taxon>Eukaryota</taxon>
        <taxon>Viridiplantae</taxon>
        <taxon>Streptophyta</taxon>
        <taxon>Embryophyta</taxon>
        <taxon>Tracheophyta</taxon>
        <taxon>Spermatophyta</taxon>
        <taxon>Magnoliopsida</taxon>
        <taxon>eudicotyledons</taxon>
        <taxon>Gunneridae</taxon>
        <taxon>Pentapetalae</taxon>
        <taxon>rosids</taxon>
        <taxon>malvids</taxon>
        <taxon>Brassicales</taxon>
        <taxon>Brassicaceae</taxon>
        <taxon>Camelineae</taxon>
        <taxon>Arabidopsis</taxon>
    </lineage>
</organism>
<comment type="caution">
    <text evidence="2">The sequence shown here is derived from an EMBL/GenBank/DDBJ whole genome shotgun (WGS) entry which is preliminary data.</text>
</comment>
<proteinExistence type="predicted"/>
<gene>
    <name evidence="2" type="ORF">ISN44_As08g035180</name>
</gene>
<evidence type="ECO:0000313" key="3">
    <source>
        <dbReference type="Proteomes" id="UP000694251"/>
    </source>
</evidence>
<dbReference type="EMBL" id="JAEFBJ010000008">
    <property type="protein sequence ID" value="KAG7584014.1"/>
    <property type="molecule type" value="Genomic_DNA"/>
</dbReference>
<name>A0A8T2BFS6_ARASU</name>
<evidence type="ECO:0000313" key="2">
    <source>
        <dbReference type="EMBL" id="KAG7584014.1"/>
    </source>
</evidence>
<reference evidence="2 3" key="1">
    <citation type="submission" date="2020-12" db="EMBL/GenBank/DDBJ databases">
        <title>Concerted genomic and epigenomic changes stabilize Arabidopsis allopolyploids.</title>
        <authorList>
            <person name="Chen Z."/>
        </authorList>
    </citation>
    <scope>NUCLEOTIDE SEQUENCE [LARGE SCALE GENOMIC DNA]</scope>
    <source>
        <strain evidence="2">As9502</strain>
        <tissue evidence="2">Leaf</tissue>
    </source>
</reference>
<accession>A0A8T2BFS6</accession>